<dbReference type="InterPro" id="IPR006176">
    <property type="entry name" value="3-OHacyl-CoA_DH_NAD-bd"/>
</dbReference>
<comment type="similarity">
    <text evidence="2">In the central section; belongs to the 3-hydroxyacyl-CoA dehydrogenase family.</text>
</comment>
<dbReference type="SUPFAM" id="SSF48179">
    <property type="entry name" value="6-phosphogluconate dehydrogenase C-terminal domain-like"/>
    <property type="match status" value="2"/>
</dbReference>
<proteinExistence type="inferred from homology"/>
<dbReference type="Gene3D" id="1.10.1040.50">
    <property type="match status" value="1"/>
</dbReference>
<dbReference type="SUPFAM" id="SSF52096">
    <property type="entry name" value="ClpP/crotonase"/>
    <property type="match status" value="1"/>
</dbReference>
<protein>
    <submittedName>
        <fullName evidence="11">Mitochondrial enoyl-CoA hydratase / long-chain 3-hydroxyacyl-CoA dehydrogenase</fullName>
    </submittedName>
</protein>
<dbReference type="InterPro" id="IPR029045">
    <property type="entry name" value="ClpP/crotonase-like_dom_sf"/>
</dbReference>
<keyword evidence="8" id="KW-0511">Multifunctional enzyme</keyword>
<evidence type="ECO:0000256" key="3">
    <source>
        <dbReference type="ARBA" id="ARBA00022832"/>
    </source>
</evidence>
<reference evidence="11" key="1">
    <citation type="submission" date="2019-09" db="EMBL/GenBank/DDBJ databases">
        <title>The Mitochondrial Proteome of the Jakobid, Andalucia godoyi, a Protist With the Most Gene-Rich and Bacteria-Like Mitochondrial Genome.</title>
        <authorList>
            <person name="Gray M.W."/>
            <person name="Burger G."/>
            <person name="Derelle R."/>
            <person name="Klimes V."/>
            <person name="Leger M."/>
            <person name="Sarrasin M."/>
            <person name="Vlcek C."/>
            <person name="Roger A.J."/>
            <person name="Elias M."/>
            <person name="Lang B.F."/>
        </authorList>
    </citation>
    <scope>NUCLEOTIDE SEQUENCE</scope>
    <source>
        <strain evidence="11">And28</strain>
    </source>
</reference>
<feature type="domain" description="3-hydroxyacyl-CoA dehydrogenase NAD binding" evidence="10">
    <location>
        <begin position="362"/>
        <end position="540"/>
    </location>
</feature>
<dbReference type="InterPro" id="IPR006108">
    <property type="entry name" value="3HC_DH_C"/>
</dbReference>
<comment type="pathway">
    <text evidence="1">Lipid metabolism; fatty acid beta-oxidation.</text>
</comment>
<evidence type="ECO:0000256" key="1">
    <source>
        <dbReference type="ARBA" id="ARBA00005005"/>
    </source>
</evidence>
<dbReference type="UniPathway" id="UPA00659"/>
<organism evidence="11 12">
    <name type="scientific">Andalucia godoyi</name>
    <name type="common">Flagellate</name>
    <dbReference type="NCBI Taxonomy" id="505711"/>
    <lineage>
        <taxon>Eukaryota</taxon>
        <taxon>Discoba</taxon>
        <taxon>Jakobida</taxon>
        <taxon>Andalucina</taxon>
        <taxon>Andaluciidae</taxon>
        <taxon>Andalucia</taxon>
    </lineage>
</organism>
<dbReference type="Gene3D" id="3.40.50.720">
    <property type="entry name" value="NAD(P)-binding Rossmann-like Domain"/>
    <property type="match status" value="1"/>
</dbReference>
<evidence type="ECO:0000256" key="2">
    <source>
        <dbReference type="ARBA" id="ARBA00007005"/>
    </source>
</evidence>
<keyword evidence="6" id="KW-0443">Lipid metabolism</keyword>
<dbReference type="InterPro" id="IPR008927">
    <property type="entry name" value="6-PGluconate_DH-like_C_sf"/>
</dbReference>
<dbReference type="GO" id="GO:0016507">
    <property type="term" value="C:mitochondrial fatty acid beta-oxidation multienzyme complex"/>
    <property type="evidence" value="ECO:0007669"/>
    <property type="project" value="TreeGrafter"/>
</dbReference>
<gene>
    <name evidence="11" type="ORF">ANDGO_01818</name>
</gene>
<name>A0A8K0F2F8_ANDGO</name>
<feature type="domain" description="3-hydroxyacyl-CoA dehydrogenase C-terminal" evidence="9">
    <location>
        <begin position="543"/>
        <end position="637"/>
    </location>
</feature>
<accession>A0A8K0F2F8</accession>
<dbReference type="Proteomes" id="UP000799049">
    <property type="component" value="Unassembled WGS sequence"/>
</dbReference>
<evidence type="ECO:0000256" key="7">
    <source>
        <dbReference type="ARBA" id="ARBA00023239"/>
    </source>
</evidence>
<dbReference type="Pfam" id="PF00725">
    <property type="entry name" value="3HCDH"/>
    <property type="match status" value="2"/>
</dbReference>
<keyword evidence="4" id="KW-0560">Oxidoreductase</keyword>
<evidence type="ECO:0000256" key="4">
    <source>
        <dbReference type="ARBA" id="ARBA00023002"/>
    </source>
</evidence>
<dbReference type="InterPro" id="IPR001753">
    <property type="entry name" value="Enoyl-CoA_hydra/iso"/>
</dbReference>
<dbReference type="InterPro" id="IPR050136">
    <property type="entry name" value="FA_oxidation_alpha_subunit"/>
</dbReference>
<evidence type="ECO:0000259" key="9">
    <source>
        <dbReference type="Pfam" id="PF00725"/>
    </source>
</evidence>
<evidence type="ECO:0000256" key="6">
    <source>
        <dbReference type="ARBA" id="ARBA00023098"/>
    </source>
</evidence>
<dbReference type="Gene3D" id="3.90.226.10">
    <property type="entry name" value="2-enoyl-CoA Hydratase, Chain A, domain 1"/>
    <property type="match status" value="1"/>
</dbReference>
<keyword evidence="7" id="KW-0456">Lyase</keyword>
<evidence type="ECO:0000256" key="8">
    <source>
        <dbReference type="ARBA" id="ARBA00023268"/>
    </source>
</evidence>
<dbReference type="SUPFAM" id="SSF51735">
    <property type="entry name" value="NAD(P)-binding Rossmann-fold domains"/>
    <property type="match status" value="1"/>
</dbReference>
<dbReference type="GO" id="GO:0006635">
    <property type="term" value="P:fatty acid beta-oxidation"/>
    <property type="evidence" value="ECO:0007669"/>
    <property type="project" value="UniProtKB-UniPathway"/>
</dbReference>
<dbReference type="CDD" id="cd06558">
    <property type="entry name" value="crotonase-like"/>
    <property type="match status" value="1"/>
</dbReference>
<dbReference type="GO" id="GO:0016509">
    <property type="term" value="F:long-chain (3S)-3-hydroxyacyl-CoA dehydrogenase (NAD+) activity"/>
    <property type="evidence" value="ECO:0007669"/>
    <property type="project" value="TreeGrafter"/>
</dbReference>
<dbReference type="GO" id="GO:0070403">
    <property type="term" value="F:NAD+ binding"/>
    <property type="evidence" value="ECO:0007669"/>
    <property type="project" value="InterPro"/>
</dbReference>
<dbReference type="InterPro" id="IPR036291">
    <property type="entry name" value="NAD(P)-bd_dom_sf"/>
</dbReference>
<keyword evidence="3" id="KW-0276">Fatty acid metabolism</keyword>
<dbReference type="AlphaFoldDB" id="A0A8K0F2F8"/>
<dbReference type="PANTHER" id="PTHR43612">
    <property type="entry name" value="TRIFUNCTIONAL ENZYME SUBUNIT ALPHA"/>
    <property type="match status" value="1"/>
</dbReference>
<dbReference type="OrthoDB" id="5958943at2759"/>
<dbReference type="FunFam" id="3.40.50.720:FF:000009">
    <property type="entry name" value="Fatty oxidation complex, alpha subunit"/>
    <property type="match status" value="1"/>
</dbReference>
<feature type="domain" description="3-hydroxyacyl-CoA dehydrogenase C-terminal" evidence="9">
    <location>
        <begin position="671"/>
        <end position="756"/>
    </location>
</feature>
<keyword evidence="12" id="KW-1185">Reference proteome</keyword>
<comment type="caution">
    <text evidence="11">The sequence shown here is derived from an EMBL/GenBank/DDBJ whole genome shotgun (WGS) entry which is preliminary data.</text>
</comment>
<keyword evidence="5" id="KW-0520">NAD</keyword>
<dbReference type="EMBL" id="VRVR01000051">
    <property type="protein sequence ID" value="KAF0852225.1"/>
    <property type="molecule type" value="Genomic_DNA"/>
</dbReference>
<dbReference type="Pfam" id="PF00378">
    <property type="entry name" value="ECH_1"/>
    <property type="match status" value="1"/>
</dbReference>
<evidence type="ECO:0000313" key="11">
    <source>
        <dbReference type="EMBL" id="KAF0852225.1"/>
    </source>
</evidence>
<evidence type="ECO:0000313" key="12">
    <source>
        <dbReference type="Proteomes" id="UP000799049"/>
    </source>
</evidence>
<dbReference type="Pfam" id="PF02737">
    <property type="entry name" value="3HCDH_N"/>
    <property type="match status" value="1"/>
</dbReference>
<evidence type="ECO:0000256" key="5">
    <source>
        <dbReference type="ARBA" id="ARBA00023027"/>
    </source>
</evidence>
<dbReference type="PANTHER" id="PTHR43612:SF3">
    <property type="entry name" value="TRIFUNCTIONAL ENZYME SUBUNIT ALPHA, MITOCHONDRIAL"/>
    <property type="match status" value="1"/>
</dbReference>
<sequence length="780" mass="84159">MRLQISFGAVRICLSLSSRALRKTCEMTDIVSVLGVRGRLAVDLPSTKLVIDSSCIGWIILDSTTVRSANVIDLSFLTEFNQVLSTIESLSTTTPRQVKAVVVWSAKSRSFIVGADIRSIYPVTDISTATDAARAGQTLCSRLASLKIPTIAAINGACLGGGLEVALACSIRVAADDDYRIGLPETQLGLIPGAGGTVRLPKLIGIQAALPLILGGKQVTPSAAKRLGIVDRVLQAKDRFEGEQCFFNEVRKVAARAVDRPLSSKGGKSWMKWLTEENQVAQSVLRWATTKQLDKTTKGRYPAPYAAMESVLRGSFTFEAQQFGRLAVSPEAKNLMSLFLMTDGIKRDSATAAAQFDVKGMKIGVVGAGVMGSAIAQLCATCGFRVYMRDISQELVAKGLKNVASLFAEIVKKKRMTAAAAAEKRALISSGTAVDGFADCDIVIEAAVERMDLKKKILAEVERVTKESSIFATNTSSLSIAELAEASTRPSRVVGMHFFNPVSKMPLVEVIRGPRTDAVVAQIVTALTLSLKKTPVQCHDGPGFIVNRVLGIYMGEATHLLAQGGSVAAIDSAIRDGFGMPMGPFRLMDEVGLDVAFHVAPILHKGLGERFQMNPAFKRMLDAGLLGKKNGRGFYLYDPKTERSTGVNPQLKSILGNVIPSVPAEIATQEIIDRCVLLMVNEASHILGDGVADRPEDIDIGMIFGTGFAPFRGGLLAYAEQRGIGNVVDALRRLEKKYGARFAPAPYLVNMVAEKRTRFFPDRPLVPYVERTPRFFRAKL</sequence>
<dbReference type="GO" id="GO:0004300">
    <property type="term" value="F:enoyl-CoA hydratase activity"/>
    <property type="evidence" value="ECO:0007669"/>
    <property type="project" value="TreeGrafter"/>
</dbReference>
<evidence type="ECO:0000259" key="10">
    <source>
        <dbReference type="Pfam" id="PF02737"/>
    </source>
</evidence>